<comment type="caution">
    <text evidence="2">The sequence shown here is derived from an EMBL/GenBank/DDBJ whole genome shotgun (WGS) entry which is preliminary data.</text>
</comment>
<feature type="chain" id="PRO_5047148035" evidence="1">
    <location>
        <begin position="18"/>
        <end position="329"/>
    </location>
</feature>
<evidence type="ECO:0000313" key="3">
    <source>
        <dbReference type="Proteomes" id="UP001597138"/>
    </source>
</evidence>
<dbReference type="RefSeq" id="WP_379813073.1">
    <property type="nucleotide sequence ID" value="NZ_JBHUDZ010000018.1"/>
</dbReference>
<keyword evidence="3" id="KW-1185">Reference proteome</keyword>
<accession>A0ABW4HIV3</accession>
<reference evidence="3" key="1">
    <citation type="journal article" date="2019" name="Int. J. Syst. Evol. Microbiol.">
        <title>The Global Catalogue of Microorganisms (GCM) 10K type strain sequencing project: providing services to taxonomists for standard genome sequencing and annotation.</title>
        <authorList>
            <consortium name="The Broad Institute Genomics Platform"/>
            <consortium name="The Broad Institute Genome Sequencing Center for Infectious Disease"/>
            <person name="Wu L."/>
            <person name="Ma J."/>
        </authorList>
    </citation>
    <scope>NUCLEOTIDE SEQUENCE [LARGE SCALE GENOMIC DNA]</scope>
    <source>
        <strain evidence="3">CCUG 70865</strain>
    </source>
</reference>
<feature type="signal peptide" evidence="1">
    <location>
        <begin position="1"/>
        <end position="17"/>
    </location>
</feature>
<organism evidence="2 3">
    <name type="scientific">Flavobacterium artemisiae</name>
    <dbReference type="NCBI Taxonomy" id="2126556"/>
    <lineage>
        <taxon>Bacteria</taxon>
        <taxon>Pseudomonadati</taxon>
        <taxon>Bacteroidota</taxon>
        <taxon>Flavobacteriia</taxon>
        <taxon>Flavobacteriales</taxon>
        <taxon>Flavobacteriaceae</taxon>
        <taxon>Flavobacterium</taxon>
    </lineage>
</organism>
<evidence type="ECO:0000256" key="1">
    <source>
        <dbReference type="SAM" id="SignalP"/>
    </source>
</evidence>
<gene>
    <name evidence="2" type="ORF">ACFSC2_21220</name>
</gene>
<keyword evidence="1" id="KW-0732">Signal</keyword>
<dbReference type="EMBL" id="JBHUDZ010000018">
    <property type="protein sequence ID" value="MFD1605271.1"/>
    <property type="molecule type" value="Genomic_DNA"/>
</dbReference>
<name>A0ABW4HIV3_9FLAO</name>
<proteinExistence type="predicted"/>
<sequence>MKLILYFFLLIATPAFAQAIAELKFEEAETAYNQGRYELTIQKVNEFEKAIGGMSDKSLFLRVVSQDKLFNPSAFYSDEKQFSLYISLLNDAEKYIKVMESKGLDDKFKEVYAISEKLKSLNLPKNKASYLKVSAQIAKEKQEKLDQCTRGFDELSVNSLPFDITLDDFLAQYPNVLSNKKYKLTKGIKFDLYQPKNSYQFYSTEGKFDFLGVDLMYGTVETGDISILVKNNKIIGYQKQFFWDAGKVSKTQEFIDKYNELYAKYSQLYNCAPMKQSEEILSEGLRQVSYWKLNNKTLLINKSHSKQGKFYFHSLIYRVTKNDQAIEGF</sequence>
<evidence type="ECO:0000313" key="2">
    <source>
        <dbReference type="EMBL" id="MFD1605271.1"/>
    </source>
</evidence>
<dbReference type="Proteomes" id="UP001597138">
    <property type="component" value="Unassembled WGS sequence"/>
</dbReference>
<protein>
    <submittedName>
        <fullName evidence="2">Uncharacterized protein</fullName>
    </submittedName>
</protein>